<dbReference type="AlphaFoldDB" id="A0A7J7NLJ0"/>
<comment type="caution">
    <text evidence="1">The sequence shown here is derived from an EMBL/GenBank/DDBJ whole genome shotgun (WGS) entry which is preliminary data.</text>
</comment>
<evidence type="ECO:0000313" key="2">
    <source>
        <dbReference type="Proteomes" id="UP000541444"/>
    </source>
</evidence>
<sequence>MISILAQERLRGFALGAIVAGIVVFEQRKSIYCMISENQSPPKSNFMMREPILGKKFRSELAHLWNKSVDQTLGPVITSLSSRGL</sequence>
<reference evidence="1 2" key="1">
    <citation type="journal article" date="2020" name="IScience">
        <title>Genome Sequencing of the Endangered Kingdonia uniflora (Circaeasteraceae, Ranunculales) Reveals Potential Mechanisms of Evolutionary Specialization.</title>
        <authorList>
            <person name="Sun Y."/>
            <person name="Deng T."/>
            <person name="Zhang A."/>
            <person name="Moore M.J."/>
            <person name="Landis J.B."/>
            <person name="Lin N."/>
            <person name="Zhang H."/>
            <person name="Zhang X."/>
            <person name="Huang J."/>
            <person name="Zhang X."/>
            <person name="Sun H."/>
            <person name="Wang H."/>
        </authorList>
    </citation>
    <scope>NUCLEOTIDE SEQUENCE [LARGE SCALE GENOMIC DNA]</scope>
    <source>
        <strain evidence="1">TB1705</strain>
        <tissue evidence="1">Leaf</tissue>
    </source>
</reference>
<dbReference type="Proteomes" id="UP000541444">
    <property type="component" value="Unassembled WGS sequence"/>
</dbReference>
<protein>
    <submittedName>
        <fullName evidence="1">Uncharacterized protein</fullName>
    </submittedName>
</protein>
<keyword evidence="2" id="KW-1185">Reference proteome</keyword>
<gene>
    <name evidence="1" type="ORF">GIB67_027658</name>
</gene>
<organism evidence="1 2">
    <name type="scientific">Kingdonia uniflora</name>
    <dbReference type="NCBI Taxonomy" id="39325"/>
    <lineage>
        <taxon>Eukaryota</taxon>
        <taxon>Viridiplantae</taxon>
        <taxon>Streptophyta</taxon>
        <taxon>Embryophyta</taxon>
        <taxon>Tracheophyta</taxon>
        <taxon>Spermatophyta</taxon>
        <taxon>Magnoliopsida</taxon>
        <taxon>Ranunculales</taxon>
        <taxon>Circaeasteraceae</taxon>
        <taxon>Kingdonia</taxon>
    </lineage>
</organism>
<dbReference type="EMBL" id="JACGCM010000715">
    <property type="protein sequence ID" value="KAF6167880.1"/>
    <property type="molecule type" value="Genomic_DNA"/>
</dbReference>
<name>A0A7J7NLJ0_9MAGN</name>
<dbReference type="PANTHER" id="PTHR37720:SF2">
    <property type="entry name" value="OS10G0481400 PROTEIN"/>
    <property type="match status" value="1"/>
</dbReference>
<accession>A0A7J7NLJ0</accession>
<evidence type="ECO:0000313" key="1">
    <source>
        <dbReference type="EMBL" id="KAF6167880.1"/>
    </source>
</evidence>
<dbReference type="OrthoDB" id="1895233at2759"/>
<proteinExistence type="predicted"/>
<dbReference type="PANTHER" id="PTHR37720">
    <property type="entry name" value="OS10G0481400 PROTEIN"/>
    <property type="match status" value="1"/>
</dbReference>